<comment type="caution">
    <text evidence="2">The sequence shown here is derived from an EMBL/GenBank/DDBJ whole genome shotgun (WGS) entry which is preliminary data.</text>
</comment>
<dbReference type="RefSeq" id="WP_211040976.1">
    <property type="nucleotide sequence ID" value="NZ_JAELVF020000001.1"/>
</dbReference>
<protein>
    <recommendedName>
        <fullName evidence="4">NlpC/P60 domain-containing protein</fullName>
    </recommendedName>
</protein>
<dbReference type="Gene3D" id="3.90.1720.10">
    <property type="entry name" value="endopeptidase domain like (from Nostoc punctiforme)"/>
    <property type="match status" value="1"/>
</dbReference>
<reference evidence="2" key="1">
    <citation type="submission" date="2021-06" db="EMBL/GenBank/DDBJ databases">
        <title>Sequencing of actinobacteria type strains.</title>
        <authorList>
            <person name="Nguyen G.-S."/>
            <person name="Wentzel A."/>
        </authorList>
    </citation>
    <scope>NUCLEOTIDE SEQUENCE</scope>
    <source>
        <strain evidence="2">P38-E01</strain>
    </source>
</reference>
<sequence length="187" mass="20221">MKRTTRTLVPALATAALLLPLAPAASAAQAPVEAPTTSAQGQVETKAEAAAISRATVINRAKKWLTANGGKQVPYSQSKTWGGYRTDCSGYVGMALKYGKPGTNTVGLATSSYTSKIKMANLKKGDLVIDPVGSNTSRHVVIFHKWVNSNKTSYWAYEQRGGHGTDYRKLSYGLKADQYDAYRPKKY</sequence>
<evidence type="ECO:0000256" key="1">
    <source>
        <dbReference type="SAM" id="SignalP"/>
    </source>
</evidence>
<keyword evidence="1" id="KW-0732">Signal</keyword>
<dbReference type="Proteomes" id="UP000694501">
    <property type="component" value="Unassembled WGS sequence"/>
</dbReference>
<name>A0A949JHE5_9ACTN</name>
<evidence type="ECO:0008006" key="4">
    <source>
        <dbReference type="Google" id="ProtNLM"/>
    </source>
</evidence>
<dbReference type="InterPro" id="IPR038765">
    <property type="entry name" value="Papain-like_cys_pep_sf"/>
</dbReference>
<evidence type="ECO:0000313" key="2">
    <source>
        <dbReference type="EMBL" id="MBU7598619.1"/>
    </source>
</evidence>
<gene>
    <name evidence="2" type="ORF">JGS22_013590</name>
</gene>
<dbReference type="SUPFAM" id="SSF54001">
    <property type="entry name" value="Cysteine proteinases"/>
    <property type="match status" value="1"/>
</dbReference>
<feature type="chain" id="PRO_5037717424" description="NlpC/P60 domain-containing protein" evidence="1">
    <location>
        <begin position="28"/>
        <end position="187"/>
    </location>
</feature>
<keyword evidence="3" id="KW-1185">Reference proteome</keyword>
<feature type="signal peptide" evidence="1">
    <location>
        <begin position="1"/>
        <end position="27"/>
    </location>
</feature>
<accession>A0A949JHE5</accession>
<organism evidence="2 3">
    <name type="scientific">Streptomyces tardus</name>
    <dbReference type="NCBI Taxonomy" id="2780544"/>
    <lineage>
        <taxon>Bacteria</taxon>
        <taxon>Bacillati</taxon>
        <taxon>Actinomycetota</taxon>
        <taxon>Actinomycetes</taxon>
        <taxon>Kitasatosporales</taxon>
        <taxon>Streptomycetaceae</taxon>
        <taxon>Streptomyces</taxon>
    </lineage>
</organism>
<proteinExistence type="predicted"/>
<dbReference type="EMBL" id="JAELVF020000001">
    <property type="protein sequence ID" value="MBU7598619.1"/>
    <property type="molecule type" value="Genomic_DNA"/>
</dbReference>
<evidence type="ECO:0000313" key="3">
    <source>
        <dbReference type="Proteomes" id="UP000694501"/>
    </source>
</evidence>
<dbReference type="AlphaFoldDB" id="A0A949JHE5"/>